<evidence type="ECO:0000259" key="2">
    <source>
        <dbReference type="PROSITE" id="PS50110"/>
    </source>
</evidence>
<keyword evidence="4" id="KW-1185">Reference proteome</keyword>
<reference evidence="3 4" key="1">
    <citation type="submission" date="2024-09" db="EMBL/GenBank/DDBJ databases">
        <authorList>
            <person name="Sun Q."/>
            <person name="Mori K."/>
        </authorList>
    </citation>
    <scope>NUCLEOTIDE SEQUENCE [LARGE SCALE GENOMIC DNA]</scope>
    <source>
        <strain evidence="3 4">CECT 7955</strain>
    </source>
</reference>
<name>A0ABV5GM45_9FLAO</name>
<gene>
    <name evidence="3" type="ORF">ACFFVF_07725</name>
</gene>
<dbReference type="Pfam" id="PF00072">
    <property type="entry name" value="Response_reg"/>
    <property type="match status" value="1"/>
</dbReference>
<dbReference type="InterPro" id="IPR051015">
    <property type="entry name" value="EvgA-like"/>
</dbReference>
<dbReference type="Proteomes" id="UP001589607">
    <property type="component" value="Unassembled WGS sequence"/>
</dbReference>
<dbReference type="CDD" id="cd17535">
    <property type="entry name" value="REC_NarL-like"/>
    <property type="match status" value="1"/>
</dbReference>
<dbReference type="Gene3D" id="3.40.50.2300">
    <property type="match status" value="1"/>
</dbReference>
<feature type="domain" description="Response regulatory" evidence="2">
    <location>
        <begin position="6"/>
        <end position="122"/>
    </location>
</feature>
<dbReference type="InterPro" id="IPR001789">
    <property type="entry name" value="Sig_transdc_resp-reg_receiver"/>
</dbReference>
<dbReference type="PANTHER" id="PTHR45566">
    <property type="entry name" value="HTH-TYPE TRANSCRIPTIONAL REGULATOR YHJB-RELATED"/>
    <property type="match status" value="1"/>
</dbReference>
<organism evidence="3 4">
    <name type="scientific">Flavobacterium jumunjinense</name>
    <dbReference type="NCBI Taxonomy" id="998845"/>
    <lineage>
        <taxon>Bacteria</taxon>
        <taxon>Pseudomonadati</taxon>
        <taxon>Bacteroidota</taxon>
        <taxon>Flavobacteriia</taxon>
        <taxon>Flavobacteriales</taxon>
        <taxon>Flavobacteriaceae</taxon>
        <taxon>Flavobacterium</taxon>
    </lineage>
</organism>
<dbReference type="InterPro" id="IPR011006">
    <property type="entry name" value="CheY-like_superfamily"/>
</dbReference>
<dbReference type="RefSeq" id="WP_236455508.1">
    <property type="nucleotide sequence ID" value="NZ_CBCSGE010000002.1"/>
</dbReference>
<evidence type="ECO:0000313" key="3">
    <source>
        <dbReference type="EMBL" id="MFB9096396.1"/>
    </source>
</evidence>
<dbReference type="SMART" id="SM00448">
    <property type="entry name" value="REC"/>
    <property type="match status" value="1"/>
</dbReference>
<dbReference type="PROSITE" id="PS50110">
    <property type="entry name" value="RESPONSE_REGULATORY"/>
    <property type="match status" value="1"/>
</dbReference>
<protein>
    <submittedName>
        <fullName evidence="3">Response regulator transcription factor</fullName>
    </submittedName>
</protein>
<accession>A0ABV5GM45</accession>
<sequence>MNKKVKILLVDNHSAFLKGLMEVIQEEFMSFNLFCFSSSEEALYSAKENKYDLAIFDLEMAVINGISFHKELKLLNPETLSILLTLHKEQDIIQSVFEKGIEGFVLKDNILDELVIAIKEVLKGNKYFSKLDALN</sequence>
<proteinExistence type="predicted"/>
<evidence type="ECO:0000256" key="1">
    <source>
        <dbReference type="PROSITE-ProRule" id="PRU00169"/>
    </source>
</evidence>
<dbReference type="PANTHER" id="PTHR45566:SF2">
    <property type="entry name" value="NARL SUBFAMILY"/>
    <property type="match status" value="1"/>
</dbReference>
<evidence type="ECO:0000313" key="4">
    <source>
        <dbReference type="Proteomes" id="UP001589607"/>
    </source>
</evidence>
<feature type="modified residue" description="4-aspartylphosphate" evidence="1">
    <location>
        <position position="57"/>
    </location>
</feature>
<dbReference type="SUPFAM" id="SSF52172">
    <property type="entry name" value="CheY-like"/>
    <property type="match status" value="1"/>
</dbReference>
<dbReference type="EMBL" id="JBHMEY010000018">
    <property type="protein sequence ID" value="MFB9096396.1"/>
    <property type="molecule type" value="Genomic_DNA"/>
</dbReference>
<comment type="caution">
    <text evidence="3">The sequence shown here is derived from an EMBL/GenBank/DDBJ whole genome shotgun (WGS) entry which is preliminary data.</text>
</comment>
<keyword evidence="1" id="KW-0597">Phosphoprotein</keyword>
<dbReference type="InterPro" id="IPR058245">
    <property type="entry name" value="NreC/VraR/RcsB-like_REC"/>
</dbReference>